<dbReference type="EMBL" id="KV424021">
    <property type="protein sequence ID" value="KZT54105.1"/>
    <property type="molecule type" value="Genomic_DNA"/>
</dbReference>
<evidence type="ECO:0000313" key="2">
    <source>
        <dbReference type="EMBL" id="KZT54105.1"/>
    </source>
</evidence>
<evidence type="ECO:0000313" key="4">
    <source>
        <dbReference type="Proteomes" id="UP000076842"/>
    </source>
</evidence>
<sequence>MKIEYTSAQAQALGRYASAMAPDNPSVFSERHDDILGLMCGHPTASATPTVARLRGDECHHPGGPGSDPGPGIGVVTPKCIPHAPFDGKHQPANLSVESISRSIDVQDAKLSPSPVSSTATEEVFALLYRLEADPKALKSIMDANPIHMSLETEDSHYDPSDTPPAYQAVTPIYDHAAARSDHLTTNIRRSGNPATVLEDESYFRRRYEEGRERGAKWKKLYKERGLEASNEWLAANQWLLPSDWLLSWKSWLYQLSGGYTPVITFEDSAAQPRHISIPMVSAS</sequence>
<name>A0A165EE26_9BASI</name>
<protein>
    <submittedName>
        <fullName evidence="3">Uncharacterized protein</fullName>
    </submittedName>
</protein>
<dbReference type="EMBL" id="KV424232">
    <property type="protein sequence ID" value="KZT50113.1"/>
    <property type="molecule type" value="Genomic_DNA"/>
</dbReference>
<keyword evidence="4" id="KW-1185">Reference proteome</keyword>
<dbReference type="AlphaFoldDB" id="A0A165EE26"/>
<evidence type="ECO:0000313" key="1">
    <source>
        <dbReference type="EMBL" id="KZT50113.1"/>
    </source>
</evidence>
<gene>
    <name evidence="3" type="ORF">CALCODRAFT_485408</name>
    <name evidence="2" type="ORF">CALCODRAFT_485789</name>
    <name evidence="1" type="ORF">CALCODRAFT_488950</name>
</gene>
<accession>A0A165EE26</accession>
<dbReference type="EMBL" id="KV424010">
    <property type="protein sequence ID" value="KZT54664.1"/>
    <property type="molecule type" value="Genomic_DNA"/>
</dbReference>
<evidence type="ECO:0000313" key="3">
    <source>
        <dbReference type="EMBL" id="KZT54664.1"/>
    </source>
</evidence>
<proteinExistence type="predicted"/>
<reference evidence="3 4" key="1">
    <citation type="journal article" date="2016" name="Mol. Biol. Evol.">
        <title>Comparative Genomics of Early-Diverging Mushroom-Forming Fungi Provides Insights into the Origins of Lignocellulose Decay Capabilities.</title>
        <authorList>
            <person name="Nagy L.G."/>
            <person name="Riley R."/>
            <person name="Tritt A."/>
            <person name="Adam C."/>
            <person name="Daum C."/>
            <person name="Floudas D."/>
            <person name="Sun H."/>
            <person name="Yadav J.S."/>
            <person name="Pangilinan J."/>
            <person name="Larsson K.H."/>
            <person name="Matsuura K."/>
            <person name="Barry K."/>
            <person name="Labutti K."/>
            <person name="Kuo R."/>
            <person name="Ohm R.A."/>
            <person name="Bhattacharya S.S."/>
            <person name="Shirouzu T."/>
            <person name="Yoshinaga Y."/>
            <person name="Martin F.M."/>
            <person name="Grigoriev I.V."/>
            <person name="Hibbett D.S."/>
        </authorList>
    </citation>
    <scope>NUCLEOTIDE SEQUENCE [LARGE SCALE GENOMIC DNA]</scope>
    <source>
        <strain evidence="3 4">HHB12733</strain>
    </source>
</reference>
<dbReference type="Proteomes" id="UP000076842">
    <property type="component" value="Unassembled WGS sequence"/>
</dbReference>
<organism evidence="3 4">
    <name type="scientific">Calocera cornea HHB12733</name>
    <dbReference type="NCBI Taxonomy" id="1353952"/>
    <lineage>
        <taxon>Eukaryota</taxon>
        <taxon>Fungi</taxon>
        <taxon>Dikarya</taxon>
        <taxon>Basidiomycota</taxon>
        <taxon>Agaricomycotina</taxon>
        <taxon>Dacrymycetes</taxon>
        <taxon>Dacrymycetales</taxon>
        <taxon>Dacrymycetaceae</taxon>
        <taxon>Calocera</taxon>
    </lineage>
</organism>